<evidence type="ECO:0000256" key="8">
    <source>
        <dbReference type="ARBA" id="ARBA00022898"/>
    </source>
</evidence>
<proteinExistence type="inferred from homology"/>
<evidence type="ECO:0000256" key="10">
    <source>
        <dbReference type="ARBA" id="ARBA00025174"/>
    </source>
</evidence>
<comment type="function">
    <text evidence="10">Phosphorylase is an important allosteric enzyme in carbohydrate metabolism. Enzymes from different sources differ in their regulatory mechanisms and in their natural substrates. However, all known phosphorylases share catalytic and structural properties.</text>
</comment>
<keyword evidence="8 11" id="KW-0663">Pyridoxal phosphate</keyword>
<gene>
    <name evidence="13" type="ORF">SAMN05660706_101142</name>
</gene>
<dbReference type="GO" id="GO:0008184">
    <property type="term" value="F:glycogen phosphorylase activity"/>
    <property type="evidence" value="ECO:0007669"/>
    <property type="project" value="InterPro"/>
</dbReference>
<dbReference type="GO" id="GO:0005975">
    <property type="term" value="P:carbohydrate metabolic process"/>
    <property type="evidence" value="ECO:0007669"/>
    <property type="project" value="InterPro"/>
</dbReference>
<evidence type="ECO:0000256" key="5">
    <source>
        <dbReference type="ARBA" id="ARBA00022533"/>
    </source>
</evidence>
<evidence type="ECO:0000256" key="6">
    <source>
        <dbReference type="ARBA" id="ARBA00022676"/>
    </source>
</evidence>
<keyword evidence="6" id="KW-0328">Glycosyltransferase</keyword>
<evidence type="ECO:0000259" key="12">
    <source>
        <dbReference type="Pfam" id="PF11897"/>
    </source>
</evidence>
<comment type="cofactor">
    <cofactor evidence="2">
        <name>pyridoxal 5'-phosphate</name>
        <dbReference type="ChEBI" id="CHEBI:597326"/>
    </cofactor>
</comment>
<dbReference type="GO" id="GO:0030170">
    <property type="term" value="F:pyridoxal phosphate binding"/>
    <property type="evidence" value="ECO:0007669"/>
    <property type="project" value="InterPro"/>
</dbReference>
<dbReference type="InterPro" id="IPR011834">
    <property type="entry name" value="Agluc_phsphrylas"/>
</dbReference>
<dbReference type="NCBIfam" id="TIGR02094">
    <property type="entry name" value="more_P_ylases"/>
    <property type="match status" value="1"/>
</dbReference>
<name>A0A1I6CPQ1_9FIRM</name>
<dbReference type="PANTHER" id="PTHR42655:SF1">
    <property type="entry name" value="GLYCOGEN PHOSPHORYLASE"/>
    <property type="match status" value="1"/>
</dbReference>
<dbReference type="InterPro" id="IPR000811">
    <property type="entry name" value="Glyco_trans_35"/>
</dbReference>
<evidence type="ECO:0000256" key="4">
    <source>
        <dbReference type="ARBA" id="ARBA00012591"/>
    </source>
</evidence>
<evidence type="ECO:0000256" key="9">
    <source>
        <dbReference type="ARBA" id="ARBA00023277"/>
    </source>
</evidence>
<keyword evidence="5" id="KW-0021">Allosteric enzyme</keyword>
<accession>A0A1I6CPQ1</accession>
<sequence length="848" mass="97999">MFYFRTVSVNPPLPERISRLRELSYNLWFSWHNPARELFKEINHQLWERVEHNPVKFLLQVRQADLERAAADGEFLQKYDAVMAEYDCYMSQEKWFQQKYPQHRDKVIAYFSAEFGLHESCPIYSGGLGVLAGDHTKSASDLGMPFVGVGLLYKHGYFYQRINRSGWQEAYYPDINFNELPMTPVVGASGLDTTVSLELPGRNVFARLWEIKVGLSRLILLDTDLPLNMEEDRKITGRLYGGGREMRITQEMLLGVGGVRALRALGITPFVWHINEGHAAFLNLERLREMVSEGISAATAREAIRANTIFTTHTPVPAGHDVFDRHLAEKYLKGLCRDTGLDCDAFMDLGWDAENNEFNMTLLAMRMAAFCNGVSKLHGEVTRQMFHRFYPGIPVEEVPVTSVTNGVHTRSWIAEEWKNVFSRYLGAGWVEQVTDEAMWQRVDEIPDREIWDTHRILKDRAIKYVREKVKERRRRNHEPEGLIMEADDIMLPHALTIGFARRFATYKRATLLFSDPDRLAAMLNNLDRPVQIIFAGKAHPNDRAGQELIKKILDYSREEPFRGKIVFLENFDINAARHLVHGVDIWLNNPRWPMEASGTSGMKAAMNGVLHCSVLDGWWPEAYNGQNGFAIGHPGNLHLNEEDQDLDDSYYLYKVLEEKVIPLYYERRDGLPFRWINIIRNALRTIIPRFSSARMLKEYTEKLYIPAINRGIAFMESNFSEAERACRFKRFMQENWHHVKVERTETNGRWDMQAGEELTVESVVKLGPISPEEVVVEIAFGNDRGPYLSDLNTIVMELKERVGDGLYRYAGRLPLCQGTYGYTVRVRPSYRFLADKFELPLVRWAENF</sequence>
<evidence type="ECO:0000313" key="14">
    <source>
        <dbReference type="Proteomes" id="UP000199584"/>
    </source>
</evidence>
<dbReference type="PIRSF" id="PIRSF000460">
    <property type="entry name" value="Pprylas_GlgP"/>
    <property type="match status" value="1"/>
</dbReference>
<reference evidence="14" key="1">
    <citation type="submission" date="2016-10" db="EMBL/GenBank/DDBJ databases">
        <authorList>
            <person name="Varghese N."/>
            <person name="Submissions S."/>
        </authorList>
    </citation>
    <scope>NUCLEOTIDE SEQUENCE [LARGE SCALE GENOMIC DNA]</scope>
    <source>
        <strain evidence="14">DSM 3669</strain>
    </source>
</reference>
<evidence type="ECO:0000256" key="7">
    <source>
        <dbReference type="ARBA" id="ARBA00022679"/>
    </source>
</evidence>
<keyword evidence="7" id="KW-0808">Transferase</keyword>
<dbReference type="EMBL" id="FOYM01000001">
    <property type="protein sequence ID" value="SFQ95171.1"/>
    <property type="molecule type" value="Genomic_DNA"/>
</dbReference>
<evidence type="ECO:0000256" key="11">
    <source>
        <dbReference type="PIRSR" id="PIRSR000460-1"/>
    </source>
</evidence>
<dbReference type="InterPro" id="IPR024517">
    <property type="entry name" value="Glycogen_phosphorylase_DUF3417"/>
</dbReference>
<dbReference type="Pfam" id="PF11897">
    <property type="entry name" value="DUF3417"/>
    <property type="match status" value="1"/>
</dbReference>
<keyword evidence="14" id="KW-1185">Reference proteome</keyword>
<dbReference type="InterPro" id="IPR035090">
    <property type="entry name" value="Pyridoxal_P_attach_site"/>
</dbReference>
<dbReference type="Gene3D" id="3.40.50.2000">
    <property type="entry name" value="Glycogen Phosphorylase B"/>
    <property type="match status" value="3"/>
</dbReference>
<dbReference type="STRING" id="39060.SAMN05660706_101142"/>
<dbReference type="Pfam" id="PF00343">
    <property type="entry name" value="Phosphorylase"/>
    <property type="match status" value="1"/>
</dbReference>
<feature type="modified residue" description="N6-(pyridoxal phosphate)lysine" evidence="11">
    <location>
        <position position="603"/>
    </location>
</feature>
<dbReference type="Proteomes" id="UP000199584">
    <property type="component" value="Unassembled WGS sequence"/>
</dbReference>
<evidence type="ECO:0000256" key="2">
    <source>
        <dbReference type="ARBA" id="ARBA00001933"/>
    </source>
</evidence>
<dbReference type="PROSITE" id="PS00102">
    <property type="entry name" value="PHOSPHORYLASE"/>
    <property type="match status" value="1"/>
</dbReference>
<dbReference type="AlphaFoldDB" id="A0A1I6CPQ1"/>
<organism evidence="13 14">
    <name type="scientific">Desulfoscipio geothermicus DSM 3669</name>
    <dbReference type="NCBI Taxonomy" id="1121426"/>
    <lineage>
        <taxon>Bacteria</taxon>
        <taxon>Bacillati</taxon>
        <taxon>Bacillota</taxon>
        <taxon>Clostridia</taxon>
        <taxon>Eubacteriales</taxon>
        <taxon>Desulfallaceae</taxon>
        <taxon>Desulfoscipio</taxon>
    </lineage>
</organism>
<evidence type="ECO:0000313" key="13">
    <source>
        <dbReference type="EMBL" id="SFQ95171.1"/>
    </source>
</evidence>
<dbReference type="SUPFAM" id="SSF53756">
    <property type="entry name" value="UDP-Glycosyltransferase/glycogen phosphorylase"/>
    <property type="match status" value="1"/>
</dbReference>
<comment type="similarity">
    <text evidence="3">Belongs to the glycogen phosphorylase family.</text>
</comment>
<dbReference type="EC" id="2.4.1.1" evidence="4"/>
<dbReference type="OrthoDB" id="9760804at2"/>
<dbReference type="InterPro" id="IPR052182">
    <property type="entry name" value="Glycogen/Maltodextrin_Phosph"/>
</dbReference>
<protein>
    <recommendedName>
        <fullName evidence="4">glycogen phosphorylase</fullName>
        <ecNumber evidence="4">2.4.1.1</ecNumber>
    </recommendedName>
</protein>
<keyword evidence="9" id="KW-0119">Carbohydrate metabolism</keyword>
<comment type="catalytic activity">
    <reaction evidence="1">
        <text>[(1-&gt;4)-alpha-D-glucosyl](n) + phosphate = [(1-&gt;4)-alpha-D-glucosyl](n-1) + alpha-D-glucose 1-phosphate</text>
        <dbReference type="Rhea" id="RHEA:41732"/>
        <dbReference type="Rhea" id="RHEA-COMP:9584"/>
        <dbReference type="Rhea" id="RHEA-COMP:9586"/>
        <dbReference type="ChEBI" id="CHEBI:15444"/>
        <dbReference type="ChEBI" id="CHEBI:43474"/>
        <dbReference type="ChEBI" id="CHEBI:58601"/>
        <dbReference type="EC" id="2.4.1.1"/>
    </reaction>
</comment>
<feature type="domain" description="DUF3417" evidence="12">
    <location>
        <begin position="13"/>
        <end position="120"/>
    </location>
</feature>
<dbReference type="PANTHER" id="PTHR42655">
    <property type="entry name" value="GLYCOGEN PHOSPHORYLASE"/>
    <property type="match status" value="1"/>
</dbReference>
<dbReference type="RefSeq" id="WP_092481541.1">
    <property type="nucleotide sequence ID" value="NZ_FOYM01000001.1"/>
</dbReference>
<evidence type="ECO:0000256" key="3">
    <source>
        <dbReference type="ARBA" id="ARBA00006047"/>
    </source>
</evidence>
<evidence type="ECO:0000256" key="1">
    <source>
        <dbReference type="ARBA" id="ARBA00001275"/>
    </source>
</evidence>